<gene>
    <name evidence="3" type="primary">cpaB</name>
    <name evidence="3" type="ORF">CIB95_00745</name>
</gene>
<dbReference type="Pfam" id="PF08666">
    <property type="entry name" value="SAF"/>
    <property type="match status" value="1"/>
</dbReference>
<reference evidence="3 4" key="2">
    <citation type="submission" date="2017-09" db="EMBL/GenBank/DDBJ databases">
        <title>Bacillus patelloidae sp. nov., isolated from the intestinal tract of a marine limpet.</title>
        <authorList>
            <person name="Liu R."/>
            <person name="Dong C."/>
            <person name="Shao Z."/>
        </authorList>
    </citation>
    <scope>NUCLEOTIDE SEQUENCE [LARGE SCALE GENOMIC DNA]</scope>
    <source>
        <strain evidence="3 4">SA5d-4</strain>
    </source>
</reference>
<dbReference type="NCBIfam" id="TIGR03177">
    <property type="entry name" value="pilus_cpaB"/>
    <property type="match status" value="1"/>
</dbReference>
<dbReference type="CDD" id="cd11614">
    <property type="entry name" value="SAF_CpaB_FlgA_like"/>
    <property type="match status" value="1"/>
</dbReference>
<keyword evidence="1" id="KW-0812">Transmembrane</keyword>
<evidence type="ECO:0000256" key="1">
    <source>
        <dbReference type="SAM" id="Phobius"/>
    </source>
</evidence>
<keyword evidence="1" id="KW-1133">Transmembrane helix</keyword>
<dbReference type="InterPro" id="IPR031571">
    <property type="entry name" value="RcpC_dom"/>
</dbReference>
<keyword evidence="4" id="KW-1185">Reference proteome</keyword>
<feature type="transmembrane region" description="Helical" evidence="1">
    <location>
        <begin position="7"/>
        <end position="25"/>
    </location>
</feature>
<evidence type="ECO:0000259" key="2">
    <source>
        <dbReference type="SMART" id="SM00858"/>
    </source>
</evidence>
<accession>A0A263BWM7</accession>
<reference evidence="4" key="1">
    <citation type="submission" date="2017-08" db="EMBL/GenBank/DDBJ databases">
        <authorList>
            <person name="Huang Z."/>
        </authorList>
    </citation>
    <scope>NUCLEOTIDE SEQUENCE [LARGE SCALE GENOMIC DNA]</scope>
    <source>
        <strain evidence="4">SA5d-4</strain>
    </source>
</reference>
<evidence type="ECO:0000313" key="3">
    <source>
        <dbReference type="EMBL" id="OZM58139.1"/>
    </source>
</evidence>
<proteinExistence type="predicted"/>
<dbReference type="AlphaFoldDB" id="A0A263BWM7"/>
<dbReference type="InterPro" id="IPR017592">
    <property type="entry name" value="Pilus_assmbl_Flp-typ_CpaB"/>
</dbReference>
<dbReference type="Pfam" id="PF16976">
    <property type="entry name" value="RcpC"/>
    <property type="match status" value="1"/>
</dbReference>
<name>A0A263BWM7_9BACI</name>
<dbReference type="SMART" id="SM00858">
    <property type="entry name" value="SAF"/>
    <property type="match status" value="1"/>
</dbReference>
<comment type="caution">
    <text evidence="3">The sequence shown here is derived from an EMBL/GenBank/DDBJ whole genome shotgun (WGS) entry which is preliminary data.</text>
</comment>
<dbReference type="EMBL" id="NPIA01000001">
    <property type="protein sequence ID" value="OZM58139.1"/>
    <property type="molecule type" value="Genomic_DNA"/>
</dbReference>
<dbReference type="RefSeq" id="WP_094920548.1">
    <property type="nucleotide sequence ID" value="NZ_NPIA01000001.1"/>
</dbReference>
<sequence length="222" mass="24668">MNAKVTLIISLFLGAITTFMFFTYMQKQTPQPVVQEDLQPVIVAKQAISENTIITAEMVEEMLVPTKTVHPNATIDVSAIEGMVAIATIAKGETLLINHLQKVEEEEKFISRKIKEGYRAVALGVNFVQSVSNLIEPEDYVDVIATIKDDKDKLISELILEKVRVLAVDRRMVESDNNIEFAAYSSVTLELKALDAVKAINASERGNIHFIVYSKVNSKVAQ</sequence>
<evidence type="ECO:0000313" key="4">
    <source>
        <dbReference type="Proteomes" id="UP000217083"/>
    </source>
</evidence>
<organism evidence="3 4">
    <name type="scientific">Lottiidibacillus patelloidae</name>
    <dbReference type="NCBI Taxonomy" id="2670334"/>
    <lineage>
        <taxon>Bacteria</taxon>
        <taxon>Bacillati</taxon>
        <taxon>Bacillota</taxon>
        <taxon>Bacilli</taxon>
        <taxon>Bacillales</taxon>
        <taxon>Bacillaceae</taxon>
        <taxon>Lottiidibacillus</taxon>
    </lineage>
</organism>
<dbReference type="InterPro" id="IPR013974">
    <property type="entry name" value="SAF"/>
</dbReference>
<feature type="domain" description="SAF" evidence="2">
    <location>
        <begin position="39"/>
        <end position="101"/>
    </location>
</feature>
<keyword evidence="1" id="KW-0472">Membrane</keyword>
<protein>
    <submittedName>
        <fullName evidence="3">Flp pilus assembly protein CpaB</fullName>
    </submittedName>
</protein>
<dbReference type="Gene3D" id="3.90.1210.10">
    <property type="entry name" value="Antifreeze-like/N-acetylneuraminic acid synthase C-terminal domain"/>
    <property type="match status" value="1"/>
</dbReference>
<dbReference type="Proteomes" id="UP000217083">
    <property type="component" value="Unassembled WGS sequence"/>
</dbReference>